<feature type="region of interest" description="Disordered" evidence="5">
    <location>
        <begin position="234"/>
        <end position="255"/>
    </location>
</feature>
<keyword evidence="7" id="KW-1185">Reference proteome</keyword>
<dbReference type="InterPro" id="IPR011990">
    <property type="entry name" value="TPR-like_helical_dom_sf"/>
</dbReference>
<feature type="repeat" description="TPR" evidence="4">
    <location>
        <begin position="500"/>
        <end position="533"/>
    </location>
</feature>
<name>A0A1G9J942_9BACT</name>
<dbReference type="PANTHER" id="PTHR44943">
    <property type="entry name" value="CELLULOSE SYNTHASE OPERON PROTEIN C"/>
    <property type="match status" value="1"/>
</dbReference>
<evidence type="ECO:0000256" key="2">
    <source>
        <dbReference type="ARBA" id="ARBA00022737"/>
    </source>
</evidence>
<evidence type="ECO:0000313" key="6">
    <source>
        <dbReference type="EMBL" id="SDL33715.1"/>
    </source>
</evidence>
<evidence type="ECO:0000313" key="7">
    <source>
        <dbReference type="Proteomes" id="UP000199053"/>
    </source>
</evidence>
<dbReference type="PANTHER" id="PTHR44943:SF8">
    <property type="entry name" value="TPR REPEAT-CONTAINING PROTEIN MJ0263"/>
    <property type="match status" value="1"/>
</dbReference>
<dbReference type="AlphaFoldDB" id="A0A1G9J942"/>
<keyword evidence="1" id="KW-0732">Signal</keyword>
<keyword evidence="3 4" id="KW-0802">TPR repeat</keyword>
<dbReference type="SUPFAM" id="SSF48452">
    <property type="entry name" value="TPR-like"/>
    <property type="match status" value="1"/>
</dbReference>
<dbReference type="OrthoDB" id="5468987at2"/>
<accession>A0A1G9J942</accession>
<evidence type="ECO:0000256" key="5">
    <source>
        <dbReference type="SAM" id="MobiDB-lite"/>
    </source>
</evidence>
<dbReference type="SMART" id="SM00028">
    <property type="entry name" value="TPR"/>
    <property type="match status" value="3"/>
</dbReference>
<organism evidence="6 7">
    <name type="scientific">Maridesulfovibrio ferrireducens</name>
    <dbReference type="NCBI Taxonomy" id="246191"/>
    <lineage>
        <taxon>Bacteria</taxon>
        <taxon>Pseudomonadati</taxon>
        <taxon>Thermodesulfobacteriota</taxon>
        <taxon>Desulfovibrionia</taxon>
        <taxon>Desulfovibrionales</taxon>
        <taxon>Desulfovibrionaceae</taxon>
        <taxon>Maridesulfovibrio</taxon>
    </lineage>
</organism>
<gene>
    <name evidence="6" type="ORF">SAMN05660337_2690</name>
</gene>
<feature type="region of interest" description="Disordered" evidence="5">
    <location>
        <begin position="348"/>
        <end position="371"/>
    </location>
</feature>
<feature type="compositionally biased region" description="Basic and acidic residues" evidence="5">
    <location>
        <begin position="357"/>
        <end position="371"/>
    </location>
</feature>
<feature type="repeat" description="TPR" evidence="4">
    <location>
        <begin position="612"/>
        <end position="645"/>
    </location>
</feature>
<protein>
    <submittedName>
        <fullName evidence="6">Tetratricopeptide repeat-containing protein</fullName>
    </submittedName>
</protein>
<sequence length="1034" mass="114773">MAAFIWLACPHPGLAMEYFLDTKSDMDALRLVFDQKNLSGTVRRTGRQQITISFPTNSLKGEKAPTPMPLSGMRVVDSIKVGSSSIVIGTKMSGFGFIRFPGGNGEMVLQFFRDPIGSKWRSPEDKAKRAAAAKRKAEQRAAKKVAAQKAAVAKRAAQKAATQKANDQKIAAQKAAAEVEPPIIDEIDISPEEDGQAAPVQDEKVLPESVPMRRPFYSVPYTYRAPVSKVGPEGATVVDTSNPPSRAGGSSGSVSGRIMPVADQAGGSVAGSIIPPSEQGQEMTEPIPPSQVSGSVAPPPESSDTGTPEMGEFPVVGGDEEYGGNETEVEGDFYGEDDNATDVMENSVDSTDAFPTEEGKPADEEEGGESKELTLDDKIKIARGILLAAETALEDGEVQVAVDGFKEVTAMSYLPKELRIKAVYGKAEAVTELHKSDIQNNFGVISSSWMEAMNSDTNSPNVPMALLNLGLINLKVGNMPEAKAYFNLLKSQYPNDLNIPYISYYWGEYYLGMHEYEKAADQFQTLVQSYPDSKVVREAALGLAKSLDALGYNKQAFQIIDYIDKRWPRYYIEDLGFLLMAANTQNRLGKVDDAKDNYWAYYNLAPDAKENDIVLARIGDIYLKTGDSRAAKEIYEKTAKDYPEEEGGLVSLMRLAEEGIYDNPSMDDMDKVFDRPYNLRPQKIYTQIIEKHPDSPLAPLAQLKLAMWYYWNKKYGDCLGSVQAFLDKYPRSSLHDKASELGFRVFDKAVPELVKDENYGRVVSFWNSYAKKNNNGDGVSDETRMGVALSYWKKNQPEEALKLVERYLTKKQVPKYSAMALDMALGIYVEGQAWSKVTELVDMARNNWDVDPKQKVHIEYAKAMAYENLGETELSTPLWAGLAANLMLPESSRAYAMYYMAKSAMKQKELKKVFVYSQEALSMLLETGGDREKIKDCILMTIFAAESSGRYREALQWAAEYDKYIPISDPEWASSRFRLAQLYEKAGAMAEWQKLMEEVAEKSPDDLYGRLATSALATRKIERDASRFEPTPSF</sequence>
<dbReference type="Proteomes" id="UP000199053">
    <property type="component" value="Unassembled WGS sequence"/>
</dbReference>
<dbReference type="Pfam" id="PF13174">
    <property type="entry name" value="TPR_6"/>
    <property type="match status" value="3"/>
</dbReference>
<dbReference type="GO" id="GO:0004553">
    <property type="term" value="F:hydrolase activity, hydrolyzing O-glycosyl compounds"/>
    <property type="evidence" value="ECO:0007669"/>
    <property type="project" value="InterPro"/>
</dbReference>
<evidence type="ECO:0000256" key="3">
    <source>
        <dbReference type="ARBA" id="ARBA00022803"/>
    </source>
</evidence>
<dbReference type="InterPro" id="IPR051685">
    <property type="entry name" value="Ycf3/AcsC/BcsC/TPR_MFPF"/>
</dbReference>
<reference evidence="7" key="1">
    <citation type="submission" date="2016-10" db="EMBL/GenBank/DDBJ databases">
        <authorList>
            <person name="Varghese N."/>
            <person name="Submissions S."/>
        </authorList>
    </citation>
    <scope>NUCLEOTIDE SEQUENCE [LARGE SCALE GENOMIC DNA]</scope>
    <source>
        <strain evidence="7">DSM 16995</strain>
    </source>
</reference>
<feature type="region of interest" description="Disordered" evidence="5">
    <location>
        <begin position="274"/>
        <end position="311"/>
    </location>
</feature>
<keyword evidence="2" id="KW-0677">Repeat</keyword>
<dbReference type="PROSITE" id="PS50005">
    <property type="entry name" value="TPR"/>
    <property type="match status" value="2"/>
</dbReference>
<proteinExistence type="predicted"/>
<dbReference type="SUPFAM" id="SSF48435">
    <property type="entry name" value="Bacterial muramidases"/>
    <property type="match status" value="1"/>
</dbReference>
<dbReference type="Gene3D" id="1.25.40.10">
    <property type="entry name" value="Tetratricopeptide repeat domain"/>
    <property type="match status" value="4"/>
</dbReference>
<evidence type="ECO:0000256" key="4">
    <source>
        <dbReference type="PROSITE-ProRule" id="PRU00339"/>
    </source>
</evidence>
<dbReference type="EMBL" id="FNGA01000004">
    <property type="protein sequence ID" value="SDL33715.1"/>
    <property type="molecule type" value="Genomic_DNA"/>
</dbReference>
<dbReference type="GO" id="GO:0042597">
    <property type="term" value="C:periplasmic space"/>
    <property type="evidence" value="ECO:0007669"/>
    <property type="project" value="InterPro"/>
</dbReference>
<dbReference type="STRING" id="246191.SAMN05660337_2690"/>
<evidence type="ECO:0000256" key="1">
    <source>
        <dbReference type="ARBA" id="ARBA00022729"/>
    </source>
</evidence>
<dbReference type="InterPro" id="IPR008939">
    <property type="entry name" value="Lytic_TGlycosylase_superhlx_U"/>
</dbReference>
<dbReference type="InterPro" id="IPR019734">
    <property type="entry name" value="TPR_rpt"/>
</dbReference>
<dbReference type="RefSeq" id="WP_092161954.1">
    <property type="nucleotide sequence ID" value="NZ_FNGA01000004.1"/>
</dbReference>
<feature type="region of interest" description="Disordered" evidence="5">
    <location>
        <begin position="120"/>
        <end position="142"/>
    </location>
</feature>